<reference evidence="2 3" key="1">
    <citation type="journal article" date="2011" name="Proc. Natl. Acad. Sci. U.S.A.">
        <title>Evolutionary erosion of yeast sex chromosomes by mating-type switching accidents.</title>
        <authorList>
            <person name="Gordon J.L."/>
            <person name="Armisen D."/>
            <person name="Proux-Wera E."/>
            <person name="Oheigeartaigh S.S."/>
            <person name="Byrne K.P."/>
            <person name="Wolfe K.H."/>
        </authorList>
    </citation>
    <scope>NUCLEOTIDE SEQUENCE [LARGE SCALE GENOMIC DNA]</scope>
    <source>
        <strain evidence="3">ATCC MYA-139 / BCRC 22969 / CBS 8797 / CCRC 22969 / KCTC 17520 / NBRC 10181 / NCYC 3082</strain>
    </source>
</reference>
<dbReference type="AlphaFoldDB" id="J7RZD1"/>
<dbReference type="GeneID" id="34526257"/>
<reference evidence="3" key="2">
    <citation type="submission" date="2012-08" db="EMBL/GenBank/DDBJ databases">
        <title>Genome sequence of Kazachstania naganishii.</title>
        <authorList>
            <person name="Gordon J.L."/>
            <person name="Armisen D."/>
            <person name="Proux-Wera E."/>
            <person name="OhEigeartaigh S.S."/>
            <person name="Byrne K.P."/>
            <person name="Wolfe K.H."/>
        </authorList>
    </citation>
    <scope>NUCLEOTIDE SEQUENCE [LARGE SCALE GENOMIC DNA]</scope>
    <source>
        <strain evidence="3">ATCC MYA-139 / BCRC 22969 / CBS 8797 / CCRC 22969 / KCTC 17520 / NBRC 10181 / NCYC 3082</strain>
    </source>
</reference>
<name>J7RZD1_HUIN7</name>
<evidence type="ECO:0000313" key="3">
    <source>
        <dbReference type="Proteomes" id="UP000006310"/>
    </source>
</evidence>
<dbReference type="Proteomes" id="UP000006310">
    <property type="component" value="Chromosome 5"/>
</dbReference>
<dbReference type="GO" id="GO:0005829">
    <property type="term" value="C:cytosol"/>
    <property type="evidence" value="ECO:0007669"/>
    <property type="project" value="EnsemblFungi"/>
</dbReference>
<dbReference type="STRING" id="1071383.J7RZD1"/>
<dbReference type="Pfam" id="PF08624">
    <property type="entry name" value="CRC_subunit"/>
    <property type="match status" value="1"/>
</dbReference>
<gene>
    <name evidence="2" type="primary">KNAG0E02980</name>
    <name evidence="2" type="ordered locus">KNAG_0E02980</name>
</gene>
<dbReference type="EMBL" id="HE978318">
    <property type="protein sequence ID" value="CCK70557.1"/>
    <property type="molecule type" value="Genomic_DNA"/>
</dbReference>
<dbReference type="OrthoDB" id="5598844at2759"/>
<dbReference type="RefSeq" id="XP_022464803.1">
    <property type="nucleotide sequence ID" value="XM_022608292.1"/>
</dbReference>
<dbReference type="OMA" id="YWQYKAG"/>
<keyword evidence="3" id="KW-1185">Reference proteome</keyword>
<dbReference type="eggNOG" id="ENOG502QVDZ">
    <property type="taxonomic scope" value="Eukaryota"/>
</dbReference>
<dbReference type="HOGENOM" id="CLU_493537_0_0_1"/>
<sequence>MGFNLLDDATVLLHERFVVRQILQILSQEELVQGNLLDSPERQIRPPDDFCDTVLPVANNGVEFPMKRVDPLGETKIGPHGQLENGQKFLFNYFTLPSRNKNGTYFVLVRDLMQGLNCDKDTLEVDFLNSHPQLYPLNATPDELSLLKANGILGDSSTETKFVTTRSSFVLFGAAVVAEGTRLVDDYWETLGKEQNFSSHHRVHKLSFKTFDLVKLLKPAAFSTFKSQDKSYPSPDESSFDLPYTIINEQFSPEIREEFGRQFSVGQHIDVVVPGQSITGSLELSAQFKVPKYHSKNSFLQANQINGLDIPIEKHEALLNGINTGNRNSASPGATPHDSTPASVNTSFVKPPKQVSRMLSNILDSSINLSTARNTDEMNVISAKNSYNVADRGVTSQLSLNIDGWKFDGLPVFANDVAQTQDVHYSAKGLPTYIKSNLVSRLKHLTPNQIKEIEHQHDCIFVNVGLQRVRQLRNQKWTKYWQYKSGIPMGLRKRDKK</sequence>
<evidence type="ECO:0000313" key="2">
    <source>
        <dbReference type="EMBL" id="CCK70557.1"/>
    </source>
</evidence>
<organism evidence="2 3">
    <name type="scientific">Huiozyma naganishii (strain ATCC MYA-139 / BCRC 22969 / CBS 8797 / KCTC 17520 / NBRC 10181 / NCYC 3082 / Yp74L-3)</name>
    <name type="common">Yeast</name>
    <name type="synonym">Kazachstania naganishii</name>
    <dbReference type="NCBI Taxonomy" id="1071383"/>
    <lineage>
        <taxon>Eukaryota</taxon>
        <taxon>Fungi</taxon>
        <taxon>Dikarya</taxon>
        <taxon>Ascomycota</taxon>
        <taxon>Saccharomycotina</taxon>
        <taxon>Saccharomycetes</taxon>
        <taxon>Saccharomycetales</taxon>
        <taxon>Saccharomycetaceae</taxon>
        <taxon>Huiozyma</taxon>
    </lineage>
</organism>
<dbReference type="KEGG" id="kng:KNAG_0E02980"/>
<dbReference type="GO" id="GO:0016514">
    <property type="term" value="C:SWI/SNF complex"/>
    <property type="evidence" value="ECO:0007669"/>
    <property type="project" value="EnsemblFungi"/>
</dbReference>
<dbReference type="InterPro" id="IPR013933">
    <property type="entry name" value="CRC_Rsc7/Swp82"/>
</dbReference>
<dbReference type="GO" id="GO:0006357">
    <property type="term" value="P:regulation of transcription by RNA polymerase II"/>
    <property type="evidence" value="ECO:0007669"/>
    <property type="project" value="EnsemblFungi"/>
</dbReference>
<accession>J7RZD1</accession>
<feature type="region of interest" description="Disordered" evidence="1">
    <location>
        <begin position="323"/>
        <end position="345"/>
    </location>
</feature>
<dbReference type="GO" id="GO:0006338">
    <property type="term" value="P:chromatin remodeling"/>
    <property type="evidence" value="ECO:0007669"/>
    <property type="project" value="EnsemblFungi"/>
</dbReference>
<evidence type="ECO:0000256" key="1">
    <source>
        <dbReference type="SAM" id="MobiDB-lite"/>
    </source>
</evidence>
<proteinExistence type="predicted"/>
<protein>
    <submittedName>
        <fullName evidence="2">Uncharacterized protein</fullName>
    </submittedName>
</protein>